<organism evidence="8 9">
    <name type="scientific">Bodo saltans</name>
    <name type="common">Flagellated protozoan</name>
    <dbReference type="NCBI Taxonomy" id="75058"/>
    <lineage>
        <taxon>Eukaryota</taxon>
        <taxon>Discoba</taxon>
        <taxon>Euglenozoa</taxon>
        <taxon>Kinetoplastea</taxon>
        <taxon>Metakinetoplastina</taxon>
        <taxon>Eubodonida</taxon>
        <taxon>Bodonidae</taxon>
        <taxon>Bodo</taxon>
    </lineage>
</organism>
<protein>
    <submittedName>
        <fullName evidence="8">Cation channel protein, putative</fullName>
    </submittedName>
</protein>
<evidence type="ECO:0000256" key="3">
    <source>
        <dbReference type="ARBA" id="ARBA00022989"/>
    </source>
</evidence>
<dbReference type="EMBL" id="CYKH01001815">
    <property type="protein sequence ID" value="CUG90358.1"/>
    <property type="molecule type" value="Genomic_DNA"/>
</dbReference>
<feature type="compositionally biased region" description="Low complexity" evidence="5">
    <location>
        <begin position="958"/>
        <end position="971"/>
    </location>
</feature>
<keyword evidence="3 6" id="KW-1133">Transmembrane helix</keyword>
<feature type="compositionally biased region" description="Polar residues" evidence="5">
    <location>
        <begin position="974"/>
        <end position="985"/>
    </location>
</feature>
<proteinExistence type="predicted"/>
<evidence type="ECO:0000256" key="5">
    <source>
        <dbReference type="SAM" id="MobiDB-lite"/>
    </source>
</evidence>
<dbReference type="PANTHER" id="PTHR10877">
    <property type="entry name" value="POLYCYSTIN FAMILY MEMBER"/>
    <property type="match status" value="1"/>
</dbReference>
<evidence type="ECO:0000256" key="4">
    <source>
        <dbReference type="ARBA" id="ARBA00023136"/>
    </source>
</evidence>
<feature type="transmembrane region" description="Helical" evidence="6">
    <location>
        <begin position="590"/>
        <end position="612"/>
    </location>
</feature>
<feature type="compositionally biased region" description="Basic and acidic residues" evidence="5">
    <location>
        <begin position="117"/>
        <end position="126"/>
    </location>
</feature>
<evidence type="ECO:0000313" key="9">
    <source>
        <dbReference type="Proteomes" id="UP000051952"/>
    </source>
</evidence>
<feature type="region of interest" description="Disordered" evidence="5">
    <location>
        <begin position="910"/>
        <end position="985"/>
    </location>
</feature>
<evidence type="ECO:0000313" key="8">
    <source>
        <dbReference type="EMBL" id="CUG90358.1"/>
    </source>
</evidence>
<comment type="subcellular location">
    <subcellularLocation>
        <location evidence="1">Membrane</location>
        <topology evidence="1">Multi-pass membrane protein</topology>
    </subcellularLocation>
</comment>
<evidence type="ECO:0000256" key="2">
    <source>
        <dbReference type="ARBA" id="ARBA00022692"/>
    </source>
</evidence>
<dbReference type="InterPro" id="IPR051223">
    <property type="entry name" value="Polycystin"/>
</dbReference>
<evidence type="ECO:0000259" key="7">
    <source>
        <dbReference type="Pfam" id="PF08016"/>
    </source>
</evidence>
<feature type="transmembrane region" description="Helical" evidence="6">
    <location>
        <begin position="652"/>
        <end position="674"/>
    </location>
</feature>
<dbReference type="VEuPathDB" id="TriTrypDB:BSAL_26310"/>
<dbReference type="Proteomes" id="UP000051952">
    <property type="component" value="Unassembled WGS sequence"/>
</dbReference>
<feature type="transmembrane region" description="Helical" evidence="6">
    <location>
        <begin position="487"/>
        <end position="509"/>
    </location>
</feature>
<evidence type="ECO:0000256" key="6">
    <source>
        <dbReference type="SAM" id="Phobius"/>
    </source>
</evidence>
<sequence length="1152" mass="127697">MEDALPRGRSVTFHRSENTVPVLLFSGDPRRSDAPDVTFPASGDLAPPQTTDDGNNEDSREVGGLRRCSASFKLMGFEPHMKSNNNGSGSDTDTDDSFDPTASPSARRNLVSSRAGARIDTKDVRRYRNSKGHHSASDGRLHQRDDENRFAKWADLTDDLELPHSFLRQCAEDFDKRLRLLSELVLFIIFLLLFVFFVVADNSIEELYYNGAACTVPARQPIPAANLIYGPTWGPTFESTHTIINVSDWLERVVVPAYWINSSSFSNVYRLVLGNNVPLGALIIRIQRRVSVTPVISCATSSTDSNTTCTLSVAENRDTQRVGRKTSVRTDDMGNLLFRDAYSFISYTPGEAGSYDWSGNTLVIPFSLTFEDALATMTASLRPNATAGHYGITDPSLQSVSVVATTFNPPLQYFARTEFLFEVPSSGVAIPSVHFWPFFIFTTEGHKGFGAYTVIFFVYSLLMAMRWLLSVPAAFRRGRLLELLSTIWFYVEAANLVALFVVFVIRFIWWSESDSVAERISIGSSYTYSSNADLLETSEKLEYMASLYRLHTELNAINTVLFFLLILKYTSLHPTLERVTIAMRLAQQSIVGLFAVFVAVLLAFAICGNALFGSHLGDYRSIDWSFSSLMRMLLGDTDFAAMQDVNRVLAGLFYWAFLILGLFISLNFIMAVIAEALNHSERESTTVFYVPLKQQYLLFVDNAMMQIRRMKAAVRVIRQHQRRARAQEKRNNNSISKPADQHEQQQQQKRGSVDTIGSATGKDTSTASSPRMSKWALIRELTAEWGVYLKDGFRAMLVGASAVALIDCDENGHRMGTVLSFLTNTRYTHIVAALDDAHRCALQRSWSNASSTRAAAGRQGAQSSSDPSTSGPLTDEDGFTTVAMMVHSEEQIRKSLGFVEFASTIESFMSRRKRHEHHRKHSLARRLGEVPRRSQAEGAPAAVVGVHEPITSPTQEHSNSSGSSPTSRLGSAAETPTATGNHQPSTAPEIIEQQHHRADDDESSALIDRIDKIILETDFVQVLFNFWQDAANQYRMYQRSHAARAREEVQHAAWEASTRAIETILEEVLGAGGPSSQEQNAATSSETYPVLRAAASGSTDVIRQINRTAKSIAATGKSVERLTSTLSSRFAAASQHLTATSAPPAMVKRETL</sequence>
<feature type="transmembrane region" description="Helical" evidence="6">
    <location>
        <begin position="550"/>
        <end position="569"/>
    </location>
</feature>
<feature type="domain" description="Polycystin cation channel PKD1/PKD2" evidence="7">
    <location>
        <begin position="454"/>
        <end position="678"/>
    </location>
</feature>
<dbReference type="AlphaFoldDB" id="A0A0S4JJ23"/>
<feature type="transmembrane region" description="Helical" evidence="6">
    <location>
        <begin position="180"/>
        <end position="200"/>
    </location>
</feature>
<evidence type="ECO:0000256" key="1">
    <source>
        <dbReference type="ARBA" id="ARBA00004141"/>
    </source>
</evidence>
<feature type="compositionally biased region" description="Basic residues" evidence="5">
    <location>
        <begin position="910"/>
        <end position="924"/>
    </location>
</feature>
<dbReference type="PANTHER" id="PTHR10877:SF183">
    <property type="entry name" value="AT14535P-RELATED"/>
    <property type="match status" value="1"/>
</dbReference>
<feature type="transmembrane region" description="Helical" evidence="6">
    <location>
        <begin position="449"/>
        <end position="475"/>
    </location>
</feature>
<feature type="compositionally biased region" description="Basic and acidic residues" evidence="5">
    <location>
        <begin position="926"/>
        <end position="935"/>
    </location>
</feature>
<feature type="compositionally biased region" description="Low complexity" evidence="5">
    <location>
        <begin position="852"/>
        <end position="865"/>
    </location>
</feature>
<dbReference type="GO" id="GO:0016020">
    <property type="term" value="C:membrane"/>
    <property type="evidence" value="ECO:0007669"/>
    <property type="project" value="UniProtKB-SubCell"/>
</dbReference>
<feature type="region of interest" description="Disordered" evidence="5">
    <location>
        <begin position="1"/>
        <end position="64"/>
    </location>
</feature>
<keyword evidence="2 6" id="KW-0812">Transmembrane</keyword>
<dbReference type="InterPro" id="IPR013122">
    <property type="entry name" value="PKD1_2_channel"/>
</dbReference>
<dbReference type="Gene3D" id="1.10.287.70">
    <property type="match status" value="1"/>
</dbReference>
<keyword evidence="9" id="KW-1185">Reference proteome</keyword>
<name>A0A0S4JJ23_BODSA</name>
<keyword evidence="4 6" id="KW-0472">Membrane</keyword>
<feature type="region of interest" description="Disordered" evidence="5">
    <location>
        <begin position="721"/>
        <end position="769"/>
    </location>
</feature>
<dbReference type="OrthoDB" id="444119at2759"/>
<dbReference type="Pfam" id="PF08016">
    <property type="entry name" value="PKD_channel"/>
    <property type="match status" value="1"/>
</dbReference>
<feature type="region of interest" description="Disordered" evidence="5">
    <location>
        <begin position="77"/>
        <end position="142"/>
    </location>
</feature>
<feature type="region of interest" description="Disordered" evidence="5">
    <location>
        <begin position="852"/>
        <end position="877"/>
    </location>
</feature>
<accession>A0A0S4JJ23</accession>
<gene>
    <name evidence="8" type="ORF">BSAL_26310</name>
</gene>
<reference evidence="9" key="1">
    <citation type="submission" date="2015-09" db="EMBL/GenBank/DDBJ databases">
        <authorList>
            <consortium name="Pathogen Informatics"/>
        </authorList>
    </citation>
    <scope>NUCLEOTIDE SEQUENCE [LARGE SCALE GENOMIC DNA]</scope>
    <source>
        <strain evidence="9">Lake Konstanz</strain>
    </source>
</reference>
<feature type="compositionally biased region" description="Polar residues" evidence="5">
    <location>
        <begin position="744"/>
        <end position="769"/>
    </location>
</feature>